<dbReference type="AlphaFoldDB" id="A0A371GEL6"/>
<accession>A0A371GEL6</accession>
<proteinExistence type="predicted"/>
<organism evidence="1 2">
    <name type="scientific">Mucuna pruriens</name>
    <name type="common">Velvet bean</name>
    <name type="synonym">Dolichos pruriens</name>
    <dbReference type="NCBI Taxonomy" id="157652"/>
    <lineage>
        <taxon>Eukaryota</taxon>
        <taxon>Viridiplantae</taxon>
        <taxon>Streptophyta</taxon>
        <taxon>Embryophyta</taxon>
        <taxon>Tracheophyta</taxon>
        <taxon>Spermatophyta</taxon>
        <taxon>Magnoliopsida</taxon>
        <taxon>eudicotyledons</taxon>
        <taxon>Gunneridae</taxon>
        <taxon>Pentapetalae</taxon>
        <taxon>rosids</taxon>
        <taxon>fabids</taxon>
        <taxon>Fabales</taxon>
        <taxon>Fabaceae</taxon>
        <taxon>Papilionoideae</taxon>
        <taxon>50 kb inversion clade</taxon>
        <taxon>NPAAA clade</taxon>
        <taxon>indigoferoid/millettioid clade</taxon>
        <taxon>Phaseoleae</taxon>
        <taxon>Mucuna</taxon>
    </lineage>
</organism>
<evidence type="ECO:0008006" key="3">
    <source>
        <dbReference type="Google" id="ProtNLM"/>
    </source>
</evidence>
<comment type="caution">
    <text evidence="1">The sequence shown here is derived from an EMBL/GenBank/DDBJ whole genome shotgun (WGS) entry which is preliminary data.</text>
</comment>
<dbReference type="EMBL" id="QJKJ01005795">
    <property type="protein sequence ID" value="RDX88987.1"/>
    <property type="molecule type" value="Genomic_DNA"/>
</dbReference>
<feature type="non-terminal residue" evidence="1">
    <location>
        <position position="1"/>
    </location>
</feature>
<dbReference type="Proteomes" id="UP000257109">
    <property type="component" value="Unassembled WGS sequence"/>
</dbReference>
<sequence length="78" mass="9548">MKKNLVEKGDMRKILEEFLWTHSNVRMVTYELSGYALVWWNQYNKEVRGGRRRNIETWPNLKREIRSRFVLASYARDL</sequence>
<evidence type="ECO:0000313" key="2">
    <source>
        <dbReference type="Proteomes" id="UP000257109"/>
    </source>
</evidence>
<dbReference type="OrthoDB" id="1934635at2759"/>
<keyword evidence="2" id="KW-1185">Reference proteome</keyword>
<name>A0A371GEL6_MUCPR</name>
<evidence type="ECO:0000313" key="1">
    <source>
        <dbReference type="EMBL" id="RDX88987.1"/>
    </source>
</evidence>
<gene>
    <name evidence="1" type="ORF">CR513_29349</name>
</gene>
<protein>
    <recommendedName>
        <fullName evidence="3">Retrotransposon gag domain-containing protein</fullName>
    </recommendedName>
</protein>
<reference evidence="1" key="1">
    <citation type="submission" date="2018-05" db="EMBL/GenBank/DDBJ databases">
        <title>Draft genome of Mucuna pruriens seed.</title>
        <authorList>
            <person name="Nnadi N.E."/>
            <person name="Vos R."/>
            <person name="Hasami M.H."/>
            <person name="Devisetty U.K."/>
            <person name="Aguiy J.C."/>
        </authorList>
    </citation>
    <scope>NUCLEOTIDE SEQUENCE [LARGE SCALE GENOMIC DNA]</scope>
    <source>
        <strain evidence="1">JCA_2017</strain>
    </source>
</reference>